<proteinExistence type="predicted"/>
<evidence type="ECO:0000313" key="2">
    <source>
        <dbReference type="Proteomes" id="UP001163632"/>
    </source>
</evidence>
<name>A0ABY6M8S3_MORBO</name>
<gene>
    <name evidence="1" type="ORF">LP092_01240</name>
</gene>
<dbReference type="Proteomes" id="UP001163632">
    <property type="component" value="Chromosome"/>
</dbReference>
<keyword evidence="2" id="KW-1185">Reference proteome</keyword>
<protein>
    <submittedName>
        <fullName evidence="1">Uncharacterized protein</fullName>
    </submittedName>
</protein>
<dbReference type="RefSeq" id="WP_158079656.1">
    <property type="nucleotide sequence ID" value="NZ_CP087768.1"/>
</dbReference>
<evidence type="ECO:0000313" key="1">
    <source>
        <dbReference type="EMBL" id="UZA03420.1"/>
    </source>
</evidence>
<sequence>MAKQTVYYENSTPQNHVCMMKQPNLDFQEMNCWRLNIYFGVTGLDLFYTDDERYRSILLGGYYGSDNADNHSYTMEAIGKHVFANVLTDSSWSVHPKYPAYRYFMNHNKQVIPKKDRHKPYSQWECFAQFRGNYHYCRKIDDKSLLH</sequence>
<reference evidence="1" key="1">
    <citation type="journal article" date="2022" name="BMC Microbiol.">
        <title>Whole genome sequencing of Moraxella bovis strains from North America reveals two genotypes with different genetic determinants.</title>
        <authorList>
            <person name="Wynn E.L."/>
            <person name="Hille M.M."/>
            <person name="Loy J.D."/>
            <person name="Schuller G."/>
            <person name="Kuhn K.L."/>
            <person name="Dickey A.M."/>
            <person name="Bono J.L."/>
            <person name="Clawson M.L."/>
        </authorList>
    </citation>
    <scope>NUCLEOTIDE SEQUENCE</scope>
    <source>
        <strain evidence="1">SAM102599</strain>
    </source>
</reference>
<organism evidence="1 2">
    <name type="scientific">Moraxella bovis</name>
    <dbReference type="NCBI Taxonomy" id="476"/>
    <lineage>
        <taxon>Bacteria</taxon>
        <taxon>Pseudomonadati</taxon>
        <taxon>Pseudomonadota</taxon>
        <taxon>Gammaproteobacteria</taxon>
        <taxon>Moraxellales</taxon>
        <taxon>Moraxellaceae</taxon>
        <taxon>Moraxella</taxon>
    </lineage>
</organism>
<dbReference type="EMBL" id="CP087830">
    <property type="protein sequence ID" value="UZA03420.1"/>
    <property type="molecule type" value="Genomic_DNA"/>
</dbReference>
<accession>A0ABY6M8S3</accession>